<evidence type="ECO:0000256" key="1">
    <source>
        <dbReference type="SAM" id="Phobius"/>
    </source>
</evidence>
<dbReference type="PANTHER" id="PTHR36435:SF1">
    <property type="entry name" value="CAAX AMINO TERMINAL PROTEASE FAMILY PROTEIN"/>
    <property type="match status" value="1"/>
</dbReference>
<accession>A0ABT9YLC7</accession>
<keyword evidence="3" id="KW-0645">Protease</keyword>
<feature type="transmembrane region" description="Helical" evidence="1">
    <location>
        <begin position="12"/>
        <end position="34"/>
    </location>
</feature>
<feature type="transmembrane region" description="Helical" evidence="1">
    <location>
        <begin position="82"/>
        <end position="102"/>
    </location>
</feature>
<sequence length="204" mass="22928">MSYLTTEAERIKTGWILVSISSALTLSLIYWYIGNPQRFVTTRIGFDLELLTDLSVWIFTLLIVIGYSIYTVFAIPFVKAHLFTFSWLKLIGIWAAIVTGIVEEVLFRHVLMDYLFSIDLSSFAQIIISGLVFGLVHGAWGLLRGELKVILPVVLSTSVLGCLLAALYIFTDRSTFAPIVAHVLINIIIEPWLMLSAVSGKWKR</sequence>
<feature type="domain" description="CAAX prenyl protease 2/Lysostaphin resistance protein A-like" evidence="2">
    <location>
        <begin position="87"/>
        <end position="188"/>
    </location>
</feature>
<feature type="transmembrane region" description="Helical" evidence="1">
    <location>
        <begin position="54"/>
        <end position="75"/>
    </location>
</feature>
<evidence type="ECO:0000313" key="3">
    <source>
        <dbReference type="EMBL" id="MDQ0208686.1"/>
    </source>
</evidence>
<dbReference type="EMBL" id="JAUSUA010000006">
    <property type="protein sequence ID" value="MDQ0208686.1"/>
    <property type="molecule type" value="Genomic_DNA"/>
</dbReference>
<keyword evidence="3" id="KW-0378">Hydrolase</keyword>
<dbReference type="GO" id="GO:0006508">
    <property type="term" value="P:proteolysis"/>
    <property type="evidence" value="ECO:0007669"/>
    <property type="project" value="UniProtKB-KW"/>
</dbReference>
<dbReference type="GO" id="GO:0008233">
    <property type="term" value="F:peptidase activity"/>
    <property type="evidence" value="ECO:0007669"/>
    <property type="project" value="UniProtKB-KW"/>
</dbReference>
<feature type="transmembrane region" description="Helical" evidence="1">
    <location>
        <begin position="122"/>
        <end position="143"/>
    </location>
</feature>
<gene>
    <name evidence="3" type="ORF">J2S05_003498</name>
</gene>
<dbReference type="RefSeq" id="WP_306984930.1">
    <property type="nucleotide sequence ID" value="NZ_JAUSUA010000006.1"/>
</dbReference>
<proteinExistence type="predicted"/>
<dbReference type="Pfam" id="PF02517">
    <property type="entry name" value="Rce1-like"/>
    <property type="match status" value="1"/>
</dbReference>
<keyword evidence="1" id="KW-1133">Transmembrane helix</keyword>
<dbReference type="InterPro" id="IPR003675">
    <property type="entry name" value="Rce1/LyrA-like_dom"/>
</dbReference>
<dbReference type="Proteomes" id="UP001225034">
    <property type="component" value="Unassembled WGS sequence"/>
</dbReference>
<comment type="caution">
    <text evidence="3">The sequence shown here is derived from an EMBL/GenBank/DDBJ whole genome shotgun (WGS) entry which is preliminary data.</text>
</comment>
<evidence type="ECO:0000313" key="4">
    <source>
        <dbReference type="Proteomes" id="UP001225034"/>
    </source>
</evidence>
<name>A0ABT9YLC7_9BACI</name>
<organism evidence="3 4">
    <name type="scientific">Alkalicoccobacillus murimartini</name>
    <dbReference type="NCBI Taxonomy" id="171685"/>
    <lineage>
        <taxon>Bacteria</taxon>
        <taxon>Bacillati</taxon>
        <taxon>Bacillota</taxon>
        <taxon>Bacilli</taxon>
        <taxon>Bacillales</taxon>
        <taxon>Bacillaceae</taxon>
        <taxon>Alkalicoccobacillus</taxon>
    </lineage>
</organism>
<keyword evidence="4" id="KW-1185">Reference proteome</keyword>
<keyword evidence="1" id="KW-0812">Transmembrane</keyword>
<reference evidence="3 4" key="1">
    <citation type="submission" date="2023-07" db="EMBL/GenBank/DDBJ databases">
        <title>Genomic Encyclopedia of Type Strains, Phase IV (KMG-IV): sequencing the most valuable type-strain genomes for metagenomic binning, comparative biology and taxonomic classification.</title>
        <authorList>
            <person name="Goeker M."/>
        </authorList>
    </citation>
    <scope>NUCLEOTIDE SEQUENCE [LARGE SCALE GENOMIC DNA]</scope>
    <source>
        <strain evidence="3 4">DSM 19154</strain>
    </source>
</reference>
<dbReference type="PANTHER" id="PTHR36435">
    <property type="entry name" value="SLR1288 PROTEIN"/>
    <property type="match status" value="1"/>
</dbReference>
<feature type="transmembrane region" description="Helical" evidence="1">
    <location>
        <begin position="176"/>
        <end position="198"/>
    </location>
</feature>
<protein>
    <submittedName>
        <fullName evidence="3">Membrane protease YdiL (CAAX protease family)</fullName>
    </submittedName>
</protein>
<evidence type="ECO:0000259" key="2">
    <source>
        <dbReference type="Pfam" id="PF02517"/>
    </source>
</evidence>
<feature type="transmembrane region" description="Helical" evidence="1">
    <location>
        <begin position="150"/>
        <end position="170"/>
    </location>
</feature>
<dbReference type="InterPro" id="IPR052710">
    <property type="entry name" value="CAAX_protease"/>
</dbReference>
<keyword evidence="1" id="KW-0472">Membrane</keyword>